<keyword evidence="3" id="KW-1185">Reference proteome</keyword>
<dbReference type="GeneID" id="94351961"/>
<feature type="region of interest" description="Disordered" evidence="1">
    <location>
        <begin position="1"/>
        <end position="72"/>
    </location>
</feature>
<protein>
    <submittedName>
        <fullName evidence="2">Uncharacterized protein</fullName>
    </submittedName>
</protein>
<dbReference type="OrthoDB" id="97268at2759"/>
<gene>
    <name evidence="2" type="ORF">CCR75_008236</name>
</gene>
<comment type="caution">
    <text evidence="2">The sequence shown here is derived from an EMBL/GenBank/DDBJ whole genome shotgun (WGS) entry which is preliminary data.</text>
</comment>
<evidence type="ECO:0000313" key="2">
    <source>
        <dbReference type="EMBL" id="TDH67475.1"/>
    </source>
</evidence>
<reference evidence="2 3" key="1">
    <citation type="journal article" date="2021" name="Genome Biol.">
        <title>AFLAP: assembly-free linkage analysis pipeline using k-mers from genome sequencing data.</title>
        <authorList>
            <person name="Fletcher K."/>
            <person name="Zhang L."/>
            <person name="Gil J."/>
            <person name="Han R."/>
            <person name="Cavanaugh K."/>
            <person name="Michelmore R."/>
        </authorList>
    </citation>
    <scope>NUCLEOTIDE SEQUENCE [LARGE SCALE GENOMIC DNA]</scope>
    <source>
        <strain evidence="2 3">SF5</strain>
    </source>
</reference>
<name>A0A976FIP6_BRELC</name>
<proteinExistence type="predicted"/>
<sequence>MSSNDRFNDMQLHSHSQDVHQSAPHASQNEKSWQDGRYEMESLCNPDQESEQEKTNRTMNNGERRETSYEEQWRDASLAPTANGYVLEIACRVEWCYQVGKRFRLCWAHGGASAQRLQSIPASSASFTA</sequence>
<organism evidence="2 3">
    <name type="scientific">Bremia lactucae</name>
    <name type="common">Lettuce downy mildew</name>
    <dbReference type="NCBI Taxonomy" id="4779"/>
    <lineage>
        <taxon>Eukaryota</taxon>
        <taxon>Sar</taxon>
        <taxon>Stramenopiles</taxon>
        <taxon>Oomycota</taxon>
        <taxon>Peronosporomycetes</taxon>
        <taxon>Peronosporales</taxon>
        <taxon>Peronosporaceae</taxon>
        <taxon>Bremia</taxon>
    </lineage>
</organism>
<dbReference type="Proteomes" id="UP000294530">
    <property type="component" value="Unassembled WGS sequence"/>
</dbReference>
<evidence type="ECO:0000256" key="1">
    <source>
        <dbReference type="SAM" id="MobiDB-lite"/>
    </source>
</evidence>
<dbReference type="EMBL" id="SHOA02000013">
    <property type="protein sequence ID" value="TDH67475.1"/>
    <property type="molecule type" value="Genomic_DNA"/>
</dbReference>
<dbReference type="AlphaFoldDB" id="A0A976FIP6"/>
<feature type="compositionally biased region" description="Basic and acidic residues" evidence="1">
    <location>
        <begin position="51"/>
        <end position="72"/>
    </location>
</feature>
<evidence type="ECO:0000313" key="3">
    <source>
        <dbReference type="Proteomes" id="UP000294530"/>
    </source>
</evidence>
<dbReference type="RefSeq" id="XP_067816974.1">
    <property type="nucleotide sequence ID" value="XM_067966290.1"/>
</dbReference>
<dbReference type="KEGG" id="blac:94351961"/>
<accession>A0A976FIP6</accession>